<name>A0A420DFG0_9FLAO</name>
<dbReference type="InterPro" id="IPR011659">
    <property type="entry name" value="WD40"/>
</dbReference>
<comment type="subcellular location">
    <subcellularLocation>
        <location evidence="1">Cell outer membrane</location>
    </subcellularLocation>
</comment>
<reference evidence="6 7" key="1">
    <citation type="submission" date="2018-09" db="EMBL/GenBank/DDBJ databases">
        <title>Genomic Encyclopedia of Archaeal and Bacterial Type Strains, Phase II (KMG-II): from individual species to whole genera.</title>
        <authorList>
            <person name="Goeker M."/>
        </authorList>
    </citation>
    <scope>NUCLEOTIDE SEQUENCE [LARGE SCALE GENOMIC DNA]</scope>
    <source>
        <strain evidence="6 7">DSM 26283</strain>
    </source>
</reference>
<dbReference type="OrthoDB" id="9809364at2"/>
<organism evidence="6 7">
    <name type="scientific">Ichthyenterobacterium magnum</name>
    <dbReference type="NCBI Taxonomy" id="1230530"/>
    <lineage>
        <taxon>Bacteria</taxon>
        <taxon>Pseudomonadati</taxon>
        <taxon>Bacteroidota</taxon>
        <taxon>Flavobacteriia</taxon>
        <taxon>Flavobacteriales</taxon>
        <taxon>Flavobacteriaceae</taxon>
        <taxon>Ichthyenterobacterium</taxon>
    </lineage>
</organism>
<comment type="caution">
    <text evidence="6">The sequence shown here is derived from an EMBL/GenBank/DDBJ whole genome shotgun (WGS) entry which is preliminary data.</text>
</comment>
<dbReference type="SUPFAM" id="SSF82171">
    <property type="entry name" value="DPP6 N-terminal domain-like"/>
    <property type="match status" value="1"/>
</dbReference>
<gene>
    <name evidence="6" type="ORF">BXY80_2592</name>
</gene>
<evidence type="ECO:0000313" key="6">
    <source>
        <dbReference type="EMBL" id="RKE91002.1"/>
    </source>
</evidence>
<evidence type="ECO:0000256" key="3">
    <source>
        <dbReference type="ARBA" id="ARBA00023237"/>
    </source>
</evidence>
<dbReference type="RefSeq" id="WP_120202547.1">
    <property type="nucleotide sequence ID" value="NZ_RAQJ01000006.1"/>
</dbReference>
<dbReference type="PRINTS" id="PR01021">
    <property type="entry name" value="OMPADOMAIN"/>
</dbReference>
<dbReference type="PANTHER" id="PTHR30329:SF21">
    <property type="entry name" value="LIPOPROTEIN YIAD-RELATED"/>
    <property type="match status" value="1"/>
</dbReference>
<dbReference type="EMBL" id="RAQJ01000006">
    <property type="protein sequence ID" value="RKE91002.1"/>
    <property type="molecule type" value="Genomic_DNA"/>
</dbReference>
<dbReference type="Pfam" id="PF07676">
    <property type="entry name" value="PD40"/>
    <property type="match status" value="1"/>
</dbReference>
<dbReference type="PANTHER" id="PTHR30329">
    <property type="entry name" value="STATOR ELEMENT OF FLAGELLAR MOTOR COMPLEX"/>
    <property type="match status" value="1"/>
</dbReference>
<dbReference type="SUPFAM" id="SSF103088">
    <property type="entry name" value="OmpA-like"/>
    <property type="match status" value="1"/>
</dbReference>
<dbReference type="InterPro" id="IPR050330">
    <property type="entry name" value="Bact_OuterMem_StrucFunc"/>
</dbReference>
<dbReference type="InterPro" id="IPR036737">
    <property type="entry name" value="OmpA-like_sf"/>
</dbReference>
<dbReference type="PROSITE" id="PS51123">
    <property type="entry name" value="OMPA_2"/>
    <property type="match status" value="1"/>
</dbReference>
<dbReference type="InterPro" id="IPR011042">
    <property type="entry name" value="6-blade_b-propeller_TolB-like"/>
</dbReference>
<evidence type="ECO:0000256" key="4">
    <source>
        <dbReference type="PROSITE-ProRule" id="PRU00473"/>
    </source>
</evidence>
<dbReference type="Gene3D" id="2.120.10.30">
    <property type="entry name" value="TolB, C-terminal domain"/>
    <property type="match status" value="1"/>
</dbReference>
<keyword evidence="2 4" id="KW-0472">Membrane</keyword>
<feature type="domain" description="OmpA-like" evidence="5">
    <location>
        <begin position="560"/>
        <end position="681"/>
    </location>
</feature>
<keyword evidence="3" id="KW-0998">Cell outer membrane</keyword>
<evidence type="ECO:0000313" key="7">
    <source>
        <dbReference type="Proteomes" id="UP000284892"/>
    </source>
</evidence>
<proteinExistence type="predicted"/>
<dbReference type="CDD" id="cd07185">
    <property type="entry name" value="OmpA_C-like"/>
    <property type="match status" value="1"/>
</dbReference>
<evidence type="ECO:0000256" key="1">
    <source>
        <dbReference type="ARBA" id="ARBA00004442"/>
    </source>
</evidence>
<dbReference type="InterPro" id="IPR011990">
    <property type="entry name" value="TPR-like_helical_dom_sf"/>
</dbReference>
<keyword evidence="7" id="KW-1185">Reference proteome</keyword>
<dbReference type="InterPro" id="IPR006665">
    <property type="entry name" value="OmpA-like"/>
</dbReference>
<dbReference type="GO" id="GO:0009279">
    <property type="term" value="C:cell outer membrane"/>
    <property type="evidence" value="ECO:0007669"/>
    <property type="project" value="UniProtKB-SubCell"/>
</dbReference>
<dbReference type="Gene3D" id="1.25.40.10">
    <property type="entry name" value="Tetratricopeptide repeat domain"/>
    <property type="match status" value="1"/>
</dbReference>
<dbReference type="SUPFAM" id="SSF48452">
    <property type="entry name" value="TPR-like"/>
    <property type="match status" value="1"/>
</dbReference>
<dbReference type="InterPro" id="IPR006664">
    <property type="entry name" value="OMP_bac"/>
</dbReference>
<evidence type="ECO:0000256" key="2">
    <source>
        <dbReference type="ARBA" id="ARBA00023136"/>
    </source>
</evidence>
<dbReference type="AlphaFoldDB" id="A0A420DFG0"/>
<sequence>MLKKIVIVLVLLCVTQTLFSQKKSRADRFFEKGDYINAAKYYEEDLEKKQHKKDLENIAISYYNTFKYREASRYIKQLIKGNYAEKDKTYDNEFNFKLYQVLSALGDYETGLDYYILYKENLSASLEKQDAIETIEEFKLKNPDYTVERAAFNSEASDFGAVKFNDSIYFTSDRDNKQLLSKKYKWTHQPFLDIYAVKVNDEGLVVGGVKPLPETINSKLHEGNFCFSNDGTTLYVSRSNFNDGKKEFDDNANNNIHLYASTFSGGKWSELEKLPFNTKNYSYQHPALSPDGKKLYFSSNREDSLGSFDLYYVAVNVDLTYGQPINLGSTINTKNREHFPFISNEGHLFFASNGHLGLGMLDNFVSEYVEGKFTTPVNLGVPINSQYDDFNLNYYNDNEGFFASNRNRIDDNIYSFKQTGEIFIREYINQFEVRDQDTKAYIPNAEVTLSDKRGNEIYSNTLDSIANFNKNLLASSYEFKASNEAYIPGVINVTVLEKQDQKHVLYLKKLPPPPPPEPVEPPDPIEVIIAEKGIDKNLKEEDPKRFEMLTDVEGPPIVEKDGKLFFELEPIYFDFDMWNIRADSKLILDALAKKLERYPDIHLKISSHTDSRGTVRYNQILSERRAESTRNYLALEAYINARRMKFQGFGELSPKVDCPMLDCTEEEHQLNRRSEFEIVEY</sequence>
<dbReference type="Proteomes" id="UP000284892">
    <property type="component" value="Unassembled WGS sequence"/>
</dbReference>
<dbReference type="Pfam" id="PF00691">
    <property type="entry name" value="OmpA"/>
    <property type="match status" value="1"/>
</dbReference>
<evidence type="ECO:0000259" key="5">
    <source>
        <dbReference type="PROSITE" id="PS51123"/>
    </source>
</evidence>
<dbReference type="Gene3D" id="3.30.1330.60">
    <property type="entry name" value="OmpA-like domain"/>
    <property type="match status" value="1"/>
</dbReference>
<protein>
    <submittedName>
        <fullName evidence="6">Outer membrane protein OmpA-like peptidoglycan-associated protein</fullName>
    </submittedName>
</protein>
<accession>A0A420DFG0</accession>